<accession>A0A2S4NBP9</accession>
<keyword evidence="2" id="KW-1185">Reference proteome</keyword>
<dbReference type="EMBL" id="PQNY01000001">
    <property type="protein sequence ID" value="POS03121.1"/>
    <property type="molecule type" value="Genomic_DNA"/>
</dbReference>
<evidence type="ECO:0000313" key="2">
    <source>
        <dbReference type="Proteomes" id="UP000237056"/>
    </source>
</evidence>
<sequence length="128" mass="14711">MNKIIIVLVLALFLKPILPVIDYVVNYDYISKVLCENKSKPQLKCNGKCHLMKELAKASNDDKPLNSDKKNTFSQETELLFCNEITDIFVAQIYFYSKKPTQCTYSNLYSHLMSNSVFHPPTSFFSIS</sequence>
<dbReference type="AlphaFoldDB" id="A0A2S4NBP9"/>
<organism evidence="1 2">
    <name type="scientific">Flavobacterium croceum DSM 17960</name>
    <dbReference type="NCBI Taxonomy" id="1121886"/>
    <lineage>
        <taxon>Bacteria</taxon>
        <taxon>Pseudomonadati</taxon>
        <taxon>Bacteroidota</taxon>
        <taxon>Flavobacteriia</taxon>
        <taxon>Flavobacteriales</taxon>
        <taxon>Flavobacteriaceae</taxon>
        <taxon>Flavobacterium</taxon>
    </lineage>
</organism>
<proteinExistence type="predicted"/>
<protein>
    <submittedName>
        <fullName evidence="1">Uncharacterized protein</fullName>
    </submittedName>
</protein>
<evidence type="ECO:0000313" key="1">
    <source>
        <dbReference type="EMBL" id="POS03121.1"/>
    </source>
</evidence>
<dbReference type="Proteomes" id="UP000237056">
    <property type="component" value="Unassembled WGS sequence"/>
</dbReference>
<name>A0A2S4NBP9_9FLAO</name>
<dbReference type="OrthoDB" id="980645at2"/>
<comment type="caution">
    <text evidence="1">The sequence shown here is derived from an EMBL/GenBank/DDBJ whole genome shotgun (WGS) entry which is preliminary data.</text>
</comment>
<reference evidence="1 2" key="1">
    <citation type="submission" date="2018-01" db="EMBL/GenBank/DDBJ databases">
        <title>Genomic Encyclopedia of Type Strains, Phase I: the one thousand microbial genomes (KMG-I) project.</title>
        <authorList>
            <person name="Goeker M."/>
        </authorList>
    </citation>
    <scope>NUCLEOTIDE SEQUENCE [LARGE SCALE GENOMIC DNA]</scope>
    <source>
        <strain evidence="1 2">DSM 17960</strain>
    </source>
</reference>
<gene>
    <name evidence="1" type="ORF">Q361_101228</name>
</gene>
<dbReference type="RefSeq" id="WP_103724863.1">
    <property type="nucleotide sequence ID" value="NZ_PQNY01000001.1"/>
</dbReference>